<protein>
    <submittedName>
        <fullName evidence="2">Uncharacterized protein</fullName>
    </submittedName>
</protein>
<dbReference type="EMBL" id="SRLO01000070">
    <property type="protein sequence ID" value="TNN78830.1"/>
    <property type="molecule type" value="Genomic_DNA"/>
</dbReference>
<keyword evidence="3" id="KW-1185">Reference proteome</keyword>
<reference evidence="2 3" key="1">
    <citation type="submission" date="2019-03" db="EMBL/GenBank/DDBJ databases">
        <title>First draft genome of Liparis tanakae, snailfish: a comprehensive survey of snailfish specific genes.</title>
        <authorList>
            <person name="Kim W."/>
            <person name="Song I."/>
            <person name="Jeong J.-H."/>
            <person name="Kim D."/>
            <person name="Kim S."/>
            <person name="Ryu S."/>
            <person name="Song J.Y."/>
            <person name="Lee S.K."/>
        </authorList>
    </citation>
    <scope>NUCLEOTIDE SEQUENCE [LARGE SCALE GENOMIC DNA]</scope>
    <source>
        <tissue evidence="2">Muscle</tissue>
    </source>
</reference>
<dbReference type="AlphaFoldDB" id="A0A4Z2ILA3"/>
<comment type="caution">
    <text evidence="2">The sequence shown here is derived from an EMBL/GenBank/DDBJ whole genome shotgun (WGS) entry which is preliminary data.</text>
</comment>
<accession>A0A4Z2ILA3</accession>
<proteinExistence type="predicted"/>
<organism evidence="2 3">
    <name type="scientific">Liparis tanakae</name>
    <name type="common">Tanaka's snailfish</name>
    <dbReference type="NCBI Taxonomy" id="230148"/>
    <lineage>
        <taxon>Eukaryota</taxon>
        <taxon>Metazoa</taxon>
        <taxon>Chordata</taxon>
        <taxon>Craniata</taxon>
        <taxon>Vertebrata</taxon>
        <taxon>Euteleostomi</taxon>
        <taxon>Actinopterygii</taxon>
        <taxon>Neopterygii</taxon>
        <taxon>Teleostei</taxon>
        <taxon>Neoteleostei</taxon>
        <taxon>Acanthomorphata</taxon>
        <taxon>Eupercaria</taxon>
        <taxon>Perciformes</taxon>
        <taxon>Cottioidei</taxon>
        <taxon>Cottales</taxon>
        <taxon>Liparidae</taxon>
        <taxon>Liparis</taxon>
    </lineage>
</organism>
<sequence>MSTWVQVLMFRSSCPPGFMSTCVHVLMSTWVQVHLGSGPRVHLGSGPPGFRSLCPPGFRSSCPPAFRSYVHVLVSTSDSQRDGRTRASSVRGAVPAATDRRL</sequence>
<name>A0A4Z2ILA3_9TELE</name>
<gene>
    <name evidence="2" type="ORF">EYF80_011000</name>
</gene>
<dbReference type="Proteomes" id="UP000314294">
    <property type="component" value="Unassembled WGS sequence"/>
</dbReference>
<evidence type="ECO:0000313" key="3">
    <source>
        <dbReference type="Proteomes" id="UP000314294"/>
    </source>
</evidence>
<evidence type="ECO:0000256" key="1">
    <source>
        <dbReference type="SAM" id="MobiDB-lite"/>
    </source>
</evidence>
<feature type="region of interest" description="Disordered" evidence="1">
    <location>
        <begin position="76"/>
        <end position="102"/>
    </location>
</feature>
<evidence type="ECO:0000313" key="2">
    <source>
        <dbReference type="EMBL" id="TNN78830.1"/>
    </source>
</evidence>